<reference evidence="3 4" key="1">
    <citation type="submission" date="2018-11" db="EMBL/GenBank/DDBJ databases">
        <title>Flavobacterium sp. nov., YIM 102600 draft genome.</title>
        <authorList>
            <person name="Li G."/>
            <person name="Jiang Y."/>
        </authorList>
    </citation>
    <scope>NUCLEOTIDE SEQUENCE [LARGE SCALE GENOMIC DNA]</scope>
    <source>
        <strain evidence="3 4">YIM 102600</strain>
    </source>
</reference>
<feature type="region of interest" description="Disordered" evidence="1">
    <location>
        <begin position="124"/>
        <end position="151"/>
    </location>
</feature>
<feature type="chain" id="PRO_5018212940" evidence="2">
    <location>
        <begin position="22"/>
        <end position="151"/>
    </location>
</feature>
<accession>A0A3P3W323</accession>
<keyword evidence="4" id="KW-1185">Reference proteome</keyword>
<dbReference type="RefSeq" id="WP_125013667.1">
    <property type="nucleotide sequence ID" value="NZ_RQVR01000019.1"/>
</dbReference>
<evidence type="ECO:0000256" key="2">
    <source>
        <dbReference type="SAM" id="SignalP"/>
    </source>
</evidence>
<protein>
    <submittedName>
        <fullName evidence="3">Uncharacterized protein</fullName>
    </submittedName>
</protein>
<evidence type="ECO:0000256" key="1">
    <source>
        <dbReference type="SAM" id="MobiDB-lite"/>
    </source>
</evidence>
<dbReference type="AlphaFoldDB" id="A0A3P3W323"/>
<proteinExistence type="predicted"/>
<gene>
    <name evidence="3" type="ORF">EG849_13590</name>
</gene>
<comment type="caution">
    <text evidence="3">The sequence shown here is derived from an EMBL/GenBank/DDBJ whole genome shotgun (WGS) entry which is preliminary data.</text>
</comment>
<dbReference type="Proteomes" id="UP000271937">
    <property type="component" value="Unassembled WGS sequence"/>
</dbReference>
<feature type="compositionally biased region" description="Basic residues" evidence="1">
    <location>
        <begin position="125"/>
        <end position="151"/>
    </location>
</feature>
<name>A0A3P3W323_9FLAO</name>
<evidence type="ECO:0000313" key="4">
    <source>
        <dbReference type="Proteomes" id="UP000271937"/>
    </source>
</evidence>
<dbReference type="EMBL" id="RQVR01000019">
    <property type="protein sequence ID" value="RRJ89134.1"/>
    <property type="molecule type" value="Genomic_DNA"/>
</dbReference>
<keyword evidence="2" id="KW-0732">Signal</keyword>
<organism evidence="3 4">
    <name type="scientific">Flavobacterium macacae</name>
    <dbReference type="NCBI Taxonomy" id="2488993"/>
    <lineage>
        <taxon>Bacteria</taxon>
        <taxon>Pseudomonadati</taxon>
        <taxon>Bacteroidota</taxon>
        <taxon>Flavobacteriia</taxon>
        <taxon>Flavobacteriales</taxon>
        <taxon>Flavobacteriaceae</taxon>
        <taxon>Flavobacterium</taxon>
    </lineage>
</organism>
<sequence>MKTLKILIAGFALLVANSLPAQVSVSVNIGARPDWGPVGYTEANYYYLPDVEAYYDVRQSNFIYANNGTWIAARTLPSRYRGYDLYAGPKIVLTDYRGNRPYTYFKTHKVKYKGHRPQTVIVKETHHHHYDKKQHKHKEKKHHKGRGHDRH</sequence>
<dbReference type="OrthoDB" id="799522at2"/>
<evidence type="ECO:0000313" key="3">
    <source>
        <dbReference type="EMBL" id="RRJ89134.1"/>
    </source>
</evidence>
<feature type="signal peptide" evidence="2">
    <location>
        <begin position="1"/>
        <end position="21"/>
    </location>
</feature>